<dbReference type="PANTHER" id="PTHR21092">
    <property type="entry name" value="NICASTRIN"/>
    <property type="match status" value="1"/>
</dbReference>
<dbReference type="PANTHER" id="PTHR21092:SF0">
    <property type="entry name" value="NICASTRIN"/>
    <property type="match status" value="1"/>
</dbReference>
<dbReference type="STRING" id="436017.A4S1V4"/>
<sequence>MGMDLRGVPMMLLDRESTLLARKRSLDNVIAADAGREKDMWQVRTDERMNGLGKQPTLAPPTSLTCLKSGSCLPIGGYSVVATAPPMWGRTDGPHAGKSVILVIARLDANGLFRDATPAVNARMTGLVALMAAAKSTQKMFKEMDAEDVAHPVAFLALSGEDFGKLGSERIAREMLASTETSQLPGLAGKKIRAIIELGPLGFSESFVGERVPTIYVHGAHEGKMLERIEKIANTFEFEETAALGVPRILETAAPTFEALLANEYETAYLSEDPDAPIDELSGTTLDAGSFRAIDAERMETVVHVIARLVRALATNDKVDAPRLDVEGGKLAVKELAKCLTNENYGLERCELGKKFLYGEEASAPGLGESFVDPVALPSRYPDALQGLSRDMQSHEDKNALARFVWNYLADATSNTVSPKMCEGDGSCAENTVCVGRTPMSVGECHAATSKYMLALSTRLAFDRSTGLWIVNEPKDPFERAAPLWTESDWSPAIGATLVAPVKYNFFTSVDAFLLYGVICLMLVVAAQFCFDRDKKRGGAREREALLRGAQP</sequence>
<keyword evidence="1" id="KW-1133">Transmembrane helix</keyword>
<dbReference type="GeneID" id="5003129"/>
<dbReference type="AlphaFoldDB" id="A4S1V4"/>
<dbReference type="SUPFAM" id="SSF53187">
    <property type="entry name" value="Zn-dependent exopeptidases"/>
    <property type="match status" value="1"/>
</dbReference>
<evidence type="ECO:0008006" key="4">
    <source>
        <dbReference type="Google" id="ProtNLM"/>
    </source>
</evidence>
<name>A4S1V4_OSTLU</name>
<dbReference type="Gene3D" id="3.40.630.10">
    <property type="entry name" value="Zn peptidases"/>
    <property type="match status" value="1"/>
</dbReference>
<feature type="transmembrane region" description="Helical" evidence="1">
    <location>
        <begin position="513"/>
        <end position="531"/>
    </location>
</feature>
<protein>
    <recommendedName>
        <fullName evidence="4">Nicastrin</fullName>
    </recommendedName>
</protein>
<evidence type="ECO:0000313" key="2">
    <source>
        <dbReference type="EMBL" id="ABO97507.1"/>
    </source>
</evidence>
<evidence type="ECO:0000256" key="1">
    <source>
        <dbReference type="SAM" id="Phobius"/>
    </source>
</evidence>
<dbReference type="OMA" id="FENSVWH"/>
<dbReference type="GO" id="GO:0016485">
    <property type="term" value="P:protein processing"/>
    <property type="evidence" value="ECO:0007669"/>
    <property type="project" value="InterPro"/>
</dbReference>
<dbReference type="HOGENOM" id="CLU_029323_0_0_1"/>
<dbReference type="EMBL" id="CP000588">
    <property type="protein sequence ID" value="ABO97507.1"/>
    <property type="molecule type" value="Genomic_DNA"/>
</dbReference>
<dbReference type="Proteomes" id="UP000001568">
    <property type="component" value="Chromosome 8"/>
</dbReference>
<dbReference type="eggNOG" id="KOG2657">
    <property type="taxonomic scope" value="Eukaryota"/>
</dbReference>
<dbReference type="OrthoDB" id="10265862at2759"/>
<dbReference type="KEGG" id="olu:OSTLU_24970"/>
<keyword evidence="1" id="KW-0472">Membrane</keyword>
<evidence type="ECO:0000313" key="3">
    <source>
        <dbReference type="Proteomes" id="UP000001568"/>
    </source>
</evidence>
<keyword evidence="3" id="KW-1185">Reference proteome</keyword>
<keyword evidence="1" id="KW-0812">Transmembrane</keyword>
<gene>
    <name evidence="2" type="ORF">OSTLU_24970</name>
</gene>
<organism evidence="2 3">
    <name type="scientific">Ostreococcus lucimarinus (strain CCE9901)</name>
    <dbReference type="NCBI Taxonomy" id="436017"/>
    <lineage>
        <taxon>Eukaryota</taxon>
        <taxon>Viridiplantae</taxon>
        <taxon>Chlorophyta</taxon>
        <taxon>Mamiellophyceae</taxon>
        <taxon>Mamiellales</taxon>
        <taxon>Bathycoccaceae</taxon>
        <taxon>Ostreococcus</taxon>
    </lineage>
</organism>
<dbReference type="GO" id="GO:0005886">
    <property type="term" value="C:plasma membrane"/>
    <property type="evidence" value="ECO:0007669"/>
    <property type="project" value="TreeGrafter"/>
</dbReference>
<accession>A4S1V4</accession>
<dbReference type="Pfam" id="PF05450">
    <property type="entry name" value="Nicastrin"/>
    <property type="match status" value="1"/>
</dbReference>
<dbReference type="Gramene" id="ABO97507">
    <property type="protein sequence ID" value="ABO97507"/>
    <property type="gene ID" value="OSTLU_24970"/>
</dbReference>
<reference evidence="2 3" key="1">
    <citation type="journal article" date="2007" name="Proc. Natl. Acad. Sci. U.S.A.">
        <title>The tiny eukaryote Ostreococcus provides genomic insights into the paradox of plankton speciation.</title>
        <authorList>
            <person name="Palenik B."/>
            <person name="Grimwood J."/>
            <person name="Aerts A."/>
            <person name="Rouze P."/>
            <person name="Salamov A."/>
            <person name="Putnam N."/>
            <person name="Dupont C."/>
            <person name="Jorgensen R."/>
            <person name="Derelle E."/>
            <person name="Rombauts S."/>
            <person name="Zhou K."/>
            <person name="Otillar R."/>
            <person name="Merchant S.S."/>
            <person name="Podell S."/>
            <person name="Gaasterland T."/>
            <person name="Napoli C."/>
            <person name="Gendler K."/>
            <person name="Manuell A."/>
            <person name="Tai V."/>
            <person name="Vallon O."/>
            <person name="Piganeau G."/>
            <person name="Jancek S."/>
            <person name="Heijde M."/>
            <person name="Jabbari K."/>
            <person name="Bowler C."/>
            <person name="Lohr M."/>
            <person name="Robbens S."/>
            <person name="Werner G."/>
            <person name="Dubchak I."/>
            <person name="Pazour G.J."/>
            <person name="Ren Q."/>
            <person name="Paulsen I."/>
            <person name="Delwiche C."/>
            <person name="Schmutz J."/>
            <person name="Rokhsar D."/>
            <person name="Van de Peer Y."/>
            <person name="Moreau H."/>
            <person name="Grigoriev I.V."/>
        </authorList>
    </citation>
    <scope>NUCLEOTIDE SEQUENCE [LARGE SCALE GENOMIC DNA]</scope>
    <source>
        <strain evidence="2 3">CCE9901</strain>
    </source>
</reference>
<proteinExistence type="predicted"/>
<dbReference type="InterPro" id="IPR008710">
    <property type="entry name" value="Nicastrin"/>
</dbReference>
<dbReference type="RefSeq" id="XP_001419214.1">
    <property type="nucleotide sequence ID" value="XM_001419177.1"/>
</dbReference>